<organism evidence="2 3">
    <name type="scientific">Amblyomma americanum</name>
    <name type="common">Lone star tick</name>
    <dbReference type="NCBI Taxonomy" id="6943"/>
    <lineage>
        <taxon>Eukaryota</taxon>
        <taxon>Metazoa</taxon>
        <taxon>Ecdysozoa</taxon>
        <taxon>Arthropoda</taxon>
        <taxon>Chelicerata</taxon>
        <taxon>Arachnida</taxon>
        <taxon>Acari</taxon>
        <taxon>Parasitiformes</taxon>
        <taxon>Ixodida</taxon>
        <taxon>Ixodoidea</taxon>
        <taxon>Ixodidae</taxon>
        <taxon>Amblyomminae</taxon>
        <taxon>Amblyomma</taxon>
    </lineage>
</organism>
<dbReference type="EMBL" id="JARKHS020011057">
    <property type="protein sequence ID" value="KAK8778150.1"/>
    <property type="molecule type" value="Genomic_DNA"/>
</dbReference>
<reference evidence="2 3" key="1">
    <citation type="journal article" date="2023" name="Arcadia Sci">
        <title>De novo assembly of a long-read Amblyomma americanum tick genome.</title>
        <authorList>
            <person name="Chou S."/>
            <person name="Poskanzer K.E."/>
            <person name="Rollins M."/>
            <person name="Thuy-Boun P.S."/>
        </authorList>
    </citation>
    <scope>NUCLEOTIDE SEQUENCE [LARGE SCALE GENOMIC DNA]</scope>
    <source>
        <strain evidence="2">F_SG_1</strain>
        <tissue evidence="2">Salivary glands</tissue>
    </source>
</reference>
<gene>
    <name evidence="2" type="ORF">V5799_020510</name>
</gene>
<accession>A0AAQ4ETV9</accession>
<proteinExistence type="predicted"/>
<keyword evidence="1" id="KW-0732">Signal</keyword>
<feature type="chain" id="PRO_5043005526" description="Secreted protein" evidence="1">
    <location>
        <begin position="21"/>
        <end position="120"/>
    </location>
</feature>
<sequence>MRLSLALFLLLGVGVFLAAAETTSRPRPSRRPIDPNCQRARPIERMRLDGRAKCMYVCKGSPKRIGLEPNGTPCDRRGKKRLPGVCLAGSCVKTEHSMVSFDYSNAAEPKTGQQEAKKLV</sequence>
<dbReference type="Proteomes" id="UP001321473">
    <property type="component" value="Unassembled WGS sequence"/>
</dbReference>
<evidence type="ECO:0008006" key="4">
    <source>
        <dbReference type="Google" id="ProtNLM"/>
    </source>
</evidence>
<evidence type="ECO:0000313" key="2">
    <source>
        <dbReference type="EMBL" id="KAK8778150.1"/>
    </source>
</evidence>
<evidence type="ECO:0000256" key="1">
    <source>
        <dbReference type="SAM" id="SignalP"/>
    </source>
</evidence>
<keyword evidence="3" id="KW-1185">Reference proteome</keyword>
<name>A0AAQ4ETV9_AMBAM</name>
<comment type="caution">
    <text evidence="2">The sequence shown here is derived from an EMBL/GenBank/DDBJ whole genome shotgun (WGS) entry which is preliminary data.</text>
</comment>
<evidence type="ECO:0000313" key="3">
    <source>
        <dbReference type="Proteomes" id="UP001321473"/>
    </source>
</evidence>
<feature type="signal peptide" evidence="1">
    <location>
        <begin position="1"/>
        <end position="20"/>
    </location>
</feature>
<dbReference type="AlphaFoldDB" id="A0AAQ4ETV9"/>
<protein>
    <recommendedName>
        <fullName evidence="4">Secreted protein</fullName>
    </recommendedName>
</protein>